<sequence>MRLTDPQVWTLIGVFAAVMLGGMTLMTTQLSRIIRVEVDRVEGSLTARIDRVEGILSARIDGIDGIDGRLGRIESTLGDLDTELTNLATRFWRSQ</sequence>
<evidence type="ECO:0000256" key="1">
    <source>
        <dbReference type="SAM" id="Phobius"/>
    </source>
</evidence>
<reference evidence="2 3" key="1">
    <citation type="journal article" date="2013" name="Genome Announc.">
        <title>Whole-genome sequences of five oyster-associated bacteria show potential for crude oil hydrocarbon degradation.</title>
        <authorList>
            <person name="Chauhan A."/>
            <person name="Green S."/>
            <person name="Pathak A."/>
            <person name="Thomas J."/>
            <person name="Venkatramanan R."/>
        </authorList>
    </citation>
    <scope>NUCLEOTIDE SEQUENCE [LARGE SCALE GENOMIC DNA]</scope>
    <source>
        <strain evidence="2 3">MF109</strain>
    </source>
</reference>
<dbReference type="AlphaFoldDB" id="T5KBA1"/>
<evidence type="ECO:0000313" key="3">
    <source>
        <dbReference type="Proteomes" id="UP000016033"/>
    </source>
</evidence>
<accession>T5KBA1</accession>
<proteinExistence type="predicted"/>
<feature type="transmembrane region" description="Helical" evidence="1">
    <location>
        <begin position="6"/>
        <end position="25"/>
    </location>
</feature>
<name>T5KBA1_MICMQ</name>
<dbReference type="RefSeq" id="WP_021201712.1">
    <property type="nucleotide sequence ID" value="NZ_ATAO01000250.1"/>
</dbReference>
<dbReference type="Proteomes" id="UP000016033">
    <property type="component" value="Unassembled WGS sequence"/>
</dbReference>
<evidence type="ECO:0000313" key="2">
    <source>
        <dbReference type="EMBL" id="EQM72807.1"/>
    </source>
</evidence>
<keyword evidence="1" id="KW-0472">Membrane</keyword>
<protein>
    <submittedName>
        <fullName evidence="2">Uncharacterized protein</fullName>
    </submittedName>
</protein>
<dbReference type="PATRIC" id="fig|1333857.3.peg.3824"/>
<keyword evidence="1" id="KW-1133">Transmembrane helix</keyword>
<gene>
    <name evidence="2" type="ORF">L687_08995</name>
</gene>
<dbReference type="EMBL" id="ATAO01000250">
    <property type="protein sequence ID" value="EQM72807.1"/>
    <property type="molecule type" value="Genomic_DNA"/>
</dbReference>
<keyword evidence="1" id="KW-0812">Transmembrane</keyword>
<organism evidence="2 3">
    <name type="scientific">Microbacterium maritypicum MF109</name>
    <dbReference type="NCBI Taxonomy" id="1333857"/>
    <lineage>
        <taxon>Bacteria</taxon>
        <taxon>Bacillati</taxon>
        <taxon>Actinomycetota</taxon>
        <taxon>Actinomycetes</taxon>
        <taxon>Micrococcales</taxon>
        <taxon>Microbacteriaceae</taxon>
        <taxon>Microbacterium</taxon>
    </lineage>
</organism>
<comment type="caution">
    <text evidence="2">The sequence shown here is derived from an EMBL/GenBank/DDBJ whole genome shotgun (WGS) entry which is preliminary data.</text>
</comment>